<dbReference type="PRINTS" id="PR01040">
    <property type="entry name" value="TRNASYNTHTYR"/>
</dbReference>
<comment type="similarity">
    <text evidence="9">Belongs to the class-I aminoacyl-tRNA synthetase family.</text>
</comment>
<dbReference type="EMBL" id="JAZGUE010000007">
    <property type="protein sequence ID" value="KAL2264980.1"/>
    <property type="molecule type" value="Genomic_DNA"/>
</dbReference>
<keyword evidence="2 9" id="KW-0436">Ligase</keyword>
<dbReference type="InterPro" id="IPR023617">
    <property type="entry name" value="Tyr-tRNA-ligase_arc/euk-type"/>
</dbReference>
<accession>A0ABR4D3T7</accession>
<dbReference type="PANTHER" id="PTHR46264">
    <property type="entry name" value="TYROSINE-TRNA LIGASE"/>
    <property type="match status" value="1"/>
</dbReference>
<dbReference type="Proteomes" id="UP001600064">
    <property type="component" value="Unassembled WGS sequence"/>
</dbReference>
<evidence type="ECO:0000256" key="7">
    <source>
        <dbReference type="ARBA" id="ARBA00033323"/>
    </source>
</evidence>
<keyword evidence="3 9" id="KW-0547">Nucleotide-binding</keyword>
<dbReference type="EC" id="6.1.1.1" evidence="1 9"/>
<dbReference type="Gene3D" id="1.10.240.10">
    <property type="entry name" value="Tyrosyl-Transfer RNA Synthetase"/>
    <property type="match status" value="1"/>
</dbReference>
<dbReference type="InterPro" id="IPR014729">
    <property type="entry name" value="Rossmann-like_a/b/a_fold"/>
</dbReference>
<sequence>MAAADSDKRFALIKENLAEVLNEEIIKKILDEGKHPKIYWGTATTGRPHCGYFVPAIKIAQFLAAGCDVTILLADIHGFLDNLKAPLELVMHRAEFYRHIITTMLKAVGVSTDKLRVVLGSSYQKSPEYVMDVYKMASLISEHDAKKAGAEVVKQTDNAPLSGLLYPILQVLDEQYLDCDAQFGGMDQRKLFTAAKEWLPKLGYRERAHLLNPMVPGLHGGKMSSSDPDSKIDLLDPPDVVAKKIRKAHAAPQVVEENGLLAFIEFVLLPAARLRGEGEFKVERERDGLEPLVYTDIEKIRQDYKNDVLTPQLIKPAITRELNALLAPIQAAFQASKEWQEIADKAYPPPPKKEKKVKNKGTRYPGAAKGQEQPKEGAAPAADGATKAEELPIRPGGEAAN</sequence>
<comment type="catalytic activity">
    <reaction evidence="8 9">
        <text>tRNA(Tyr) + L-tyrosine + ATP = L-tyrosyl-tRNA(Tyr) + AMP + diphosphate + H(+)</text>
        <dbReference type="Rhea" id="RHEA:10220"/>
        <dbReference type="Rhea" id="RHEA-COMP:9706"/>
        <dbReference type="Rhea" id="RHEA-COMP:9707"/>
        <dbReference type="ChEBI" id="CHEBI:15378"/>
        <dbReference type="ChEBI" id="CHEBI:30616"/>
        <dbReference type="ChEBI" id="CHEBI:33019"/>
        <dbReference type="ChEBI" id="CHEBI:58315"/>
        <dbReference type="ChEBI" id="CHEBI:78442"/>
        <dbReference type="ChEBI" id="CHEBI:78536"/>
        <dbReference type="ChEBI" id="CHEBI:456215"/>
        <dbReference type="EC" id="6.1.1.1"/>
    </reaction>
</comment>
<evidence type="ECO:0000256" key="3">
    <source>
        <dbReference type="ARBA" id="ARBA00022741"/>
    </source>
</evidence>
<feature type="region of interest" description="Disordered" evidence="10">
    <location>
        <begin position="342"/>
        <end position="401"/>
    </location>
</feature>
<dbReference type="NCBIfam" id="TIGR00234">
    <property type="entry name" value="tyrS"/>
    <property type="match status" value="1"/>
</dbReference>
<protein>
    <recommendedName>
        <fullName evidence="1 9">Tyrosine--tRNA ligase</fullName>
        <ecNumber evidence="1 9">6.1.1.1</ecNumber>
    </recommendedName>
    <alternativeName>
        <fullName evidence="7 9">Tyrosyl-tRNA synthetase</fullName>
    </alternativeName>
</protein>
<proteinExistence type="inferred from homology"/>
<name>A0ABR4D3T7_9PEZI</name>
<dbReference type="PANTHER" id="PTHR46264:SF4">
    <property type="entry name" value="TYROSINE--TRNA LIGASE, CYTOPLASMIC"/>
    <property type="match status" value="1"/>
</dbReference>
<keyword evidence="12" id="KW-1185">Reference proteome</keyword>
<evidence type="ECO:0000256" key="5">
    <source>
        <dbReference type="ARBA" id="ARBA00022917"/>
    </source>
</evidence>
<keyword evidence="4 9" id="KW-0067">ATP-binding</keyword>
<evidence type="ECO:0000256" key="1">
    <source>
        <dbReference type="ARBA" id="ARBA00013160"/>
    </source>
</evidence>
<evidence type="ECO:0000256" key="2">
    <source>
        <dbReference type="ARBA" id="ARBA00022598"/>
    </source>
</evidence>
<dbReference type="NCBIfam" id="NF006330">
    <property type="entry name" value="PRK08560.1"/>
    <property type="match status" value="1"/>
</dbReference>
<dbReference type="RefSeq" id="XP_070863707.1">
    <property type="nucleotide sequence ID" value="XM_071014318.1"/>
</dbReference>
<evidence type="ECO:0000313" key="11">
    <source>
        <dbReference type="EMBL" id="KAL2264980.1"/>
    </source>
</evidence>
<dbReference type="InterPro" id="IPR002305">
    <property type="entry name" value="aa-tRNA-synth_Ic"/>
</dbReference>
<dbReference type="GeneID" id="98128962"/>
<keyword evidence="5 9" id="KW-0648">Protein biosynthesis</keyword>
<organism evidence="11 12">
    <name type="scientific">Remersonia thermophila</name>
    <dbReference type="NCBI Taxonomy" id="72144"/>
    <lineage>
        <taxon>Eukaryota</taxon>
        <taxon>Fungi</taxon>
        <taxon>Dikarya</taxon>
        <taxon>Ascomycota</taxon>
        <taxon>Pezizomycotina</taxon>
        <taxon>Sordariomycetes</taxon>
        <taxon>Sordariomycetidae</taxon>
        <taxon>Sordariales</taxon>
        <taxon>Sordariales incertae sedis</taxon>
        <taxon>Remersonia</taxon>
    </lineage>
</organism>
<dbReference type="Gene3D" id="3.40.50.620">
    <property type="entry name" value="HUPs"/>
    <property type="match status" value="1"/>
</dbReference>
<dbReference type="PIRSF" id="PIRSF006588">
    <property type="entry name" value="TyrRS_arch_euk"/>
    <property type="match status" value="1"/>
</dbReference>
<dbReference type="SUPFAM" id="SSF52374">
    <property type="entry name" value="Nucleotidylyl transferase"/>
    <property type="match status" value="1"/>
</dbReference>
<comment type="caution">
    <text evidence="11">The sequence shown here is derived from an EMBL/GenBank/DDBJ whole genome shotgun (WGS) entry which is preliminary data.</text>
</comment>
<evidence type="ECO:0000256" key="9">
    <source>
        <dbReference type="RuleBase" id="RU361234"/>
    </source>
</evidence>
<evidence type="ECO:0000256" key="10">
    <source>
        <dbReference type="SAM" id="MobiDB-lite"/>
    </source>
</evidence>
<evidence type="ECO:0000313" key="12">
    <source>
        <dbReference type="Proteomes" id="UP001600064"/>
    </source>
</evidence>
<evidence type="ECO:0000256" key="8">
    <source>
        <dbReference type="ARBA" id="ARBA00048248"/>
    </source>
</evidence>
<dbReference type="InterPro" id="IPR050489">
    <property type="entry name" value="Tyr-tRNA_synthase"/>
</dbReference>
<evidence type="ECO:0000256" key="6">
    <source>
        <dbReference type="ARBA" id="ARBA00023146"/>
    </source>
</evidence>
<keyword evidence="6 9" id="KW-0030">Aminoacyl-tRNA synthetase</keyword>
<dbReference type="InterPro" id="IPR002307">
    <property type="entry name" value="Tyr-tRNA-ligase"/>
</dbReference>
<feature type="compositionally biased region" description="Low complexity" evidence="10">
    <location>
        <begin position="376"/>
        <end position="385"/>
    </location>
</feature>
<reference evidence="11 12" key="1">
    <citation type="journal article" date="2024" name="Commun. Biol.">
        <title>Comparative genomic analysis of thermophilic fungi reveals convergent evolutionary adaptations and gene losses.</title>
        <authorList>
            <person name="Steindorff A.S."/>
            <person name="Aguilar-Pontes M.V."/>
            <person name="Robinson A.J."/>
            <person name="Andreopoulos B."/>
            <person name="LaButti K."/>
            <person name="Kuo A."/>
            <person name="Mondo S."/>
            <person name="Riley R."/>
            <person name="Otillar R."/>
            <person name="Haridas S."/>
            <person name="Lipzen A."/>
            <person name="Grimwood J."/>
            <person name="Schmutz J."/>
            <person name="Clum A."/>
            <person name="Reid I.D."/>
            <person name="Moisan M.C."/>
            <person name="Butler G."/>
            <person name="Nguyen T.T.M."/>
            <person name="Dewar K."/>
            <person name="Conant G."/>
            <person name="Drula E."/>
            <person name="Henrissat B."/>
            <person name="Hansel C."/>
            <person name="Singer S."/>
            <person name="Hutchinson M.I."/>
            <person name="de Vries R.P."/>
            <person name="Natvig D.O."/>
            <person name="Powell A.J."/>
            <person name="Tsang A."/>
            <person name="Grigoriev I.V."/>
        </authorList>
    </citation>
    <scope>NUCLEOTIDE SEQUENCE [LARGE SCALE GENOMIC DNA]</scope>
    <source>
        <strain evidence="11 12">ATCC 22073</strain>
    </source>
</reference>
<evidence type="ECO:0000256" key="4">
    <source>
        <dbReference type="ARBA" id="ARBA00022840"/>
    </source>
</evidence>
<gene>
    <name evidence="11" type="ORF">VTJ83DRAFT_7490</name>
</gene>
<dbReference type="Pfam" id="PF00579">
    <property type="entry name" value="tRNA-synt_1b"/>
    <property type="match status" value="1"/>
</dbReference>